<dbReference type="Pfam" id="PF02353">
    <property type="entry name" value="CMAS"/>
    <property type="match status" value="1"/>
</dbReference>
<dbReference type="PANTHER" id="PTHR43832:SF1">
    <property type="entry name" value="S-ADENOSYL-L-METHIONINE-DEPENDENT METHYLTRANSFERASES SUPERFAMILY PROTEIN"/>
    <property type="match status" value="1"/>
</dbReference>
<accession>A0ABQ7FX89</accession>
<protein>
    <submittedName>
        <fullName evidence="2">S-adenosyl-L-methionine-dependent methyltransferase</fullName>
    </submittedName>
</protein>
<proteinExistence type="inferred from homology"/>
<dbReference type="GO" id="GO:0008168">
    <property type="term" value="F:methyltransferase activity"/>
    <property type="evidence" value="ECO:0007669"/>
    <property type="project" value="UniProtKB-KW"/>
</dbReference>
<reference evidence="2" key="1">
    <citation type="submission" date="2017-08" db="EMBL/GenBank/DDBJ databases">
        <authorList>
            <person name="Polle J.E."/>
            <person name="Barry K."/>
            <person name="Cushman J."/>
            <person name="Schmutz J."/>
            <person name="Tran D."/>
            <person name="Hathwaick L.T."/>
            <person name="Yim W.C."/>
            <person name="Jenkins J."/>
            <person name="Mckie-Krisberg Z.M."/>
            <person name="Prochnik S."/>
            <person name="Lindquist E."/>
            <person name="Dockter R.B."/>
            <person name="Adam C."/>
            <person name="Molina H."/>
            <person name="Bunkerborg J."/>
            <person name="Jin E."/>
            <person name="Buchheim M."/>
            <person name="Magnuson J."/>
        </authorList>
    </citation>
    <scope>NUCLEOTIDE SEQUENCE</scope>
    <source>
        <strain evidence="2">CCAP 19/18</strain>
    </source>
</reference>
<gene>
    <name evidence="2" type="ORF">DUNSADRAFT_1651</name>
</gene>
<dbReference type="SUPFAM" id="SSF53335">
    <property type="entry name" value="S-adenosyl-L-methionine-dependent methyltransferases"/>
    <property type="match status" value="1"/>
</dbReference>
<evidence type="ECO:0000256" key="1">
    <source>
        <dbReference type="ARBA" id="ARBA00010815"/>
    </source>
</evidence>
<dbReference type="Proteomes" id="UP000815325">
    <property type="component" value="Unassembled WGS sequence"/>
</dbReference>
<name>A0ABQ7FX89_DUNSA</name>
<dbReference type="EMBL" id="MU070635">
    <property type="protein sequence ID" value="KAF5826971.1"/>
    <property type="molecule type" value="Genomic_DNA"/>
</dbReference>
<dbReference type="PANTHER" id="PTHR43832">
    <property type="match status" value="1"/>
</dbReference>
<sequence>MTAGGVIKLCLGRLPGAQFAYNMLVKNAITLTELGYMPDFVLRAGIRQLLGMRASEACVPLEDQYARVSAFVKELRQMPVAISTDKANEQHYEVPTEYFLLCLGKHLKYSSCLYASPEDTLSQAEERMLDLSCKRADLSDRQDILELGCGWGSFSLFAAAKFPASNVTAVSNSRTQKDFIEARAQERGLKNLKVITANVVDFTPPGTYDRIVSVEMFEHMKNYSVLMARIASWLKPEGKLFVHIFVHKTMPYHFEDAGEDDWMSRHFFTGGTMPSMDLLTRFQEHLALEDMWFINGVNYSRTLEAWLSKHDAYRPQLMPVMAKTYGGEHAGRIWYNRWRVFYIACSELFGFNKGEEWGLGHYVFCKKQL</sequence>
<evidence type="ECO:0000313" key="2">
    <source>
        <dbReference type="EMBL" id="KAF5826971.1"/>
    </source>
</evidence>
<keyword evidence="3" id="KW-1185">Reference proteome</keyword>
<comment type="caution">
    <text evidence="2">The sequence shown here is derived from an EMBL/GenBank/DDBJ whole genome shotgun (WGS) entry which is preliminary data.</text>
</comment>
<organism evidence="2 3">
    <name type="scientific">Dunaliella salina</name>
    <name type="common">Green alga</name>
    <name type="synonym">Protococcus salinus</name>
    <dbReference type="NCBI Taxonomy" id="3046"/>
    <lineage>
        <taxon>Eukaryota</taxon>
        <taxon>Viridiplantae</taxon>
        <taxon>Chlorophyta</taxon>
        <taxon>core chlorophytes</taxon>
        <taxon>Chlorophyceae</taxon>
        <taxon>CS clade</taxon>
        <taxon>Chlamydomonadales</taxon>
        <taxon>Dunaliellaceae</taxon>
        <taxon>Dunaliella</taxon>
    </lineage>
</organism>
<keyword evidence="2" id="KW-0808">Transferase</keyword>
<dbReference type="InterPro" id="IPR029063">
    <property type="entry name" value="SAM-dependent_MTases_sf"/>
</dbReference>
<dbReference type="CDD" id="cd02440">
    <property type="entry name" value="AdoMet_MTases"/>
    <property type="match status" value="1"/>
</dbReference>
<keyword evidence="2" id="KW-0489">Methyltransferase</keyword>
<dbReference type="Gene3D" id="3.40.50.150">
    <property type="entry name" value="Vaccinia Virus protein VP39"/>
    <property type="match status" value="1"/>
</dbReference>
<evidence type="ECO:0000313" key="3">
    <source>
        <dbReference type="Proteomes" id="UP000815325"/>
    </source>
</evidence>
<comment type="similarity">
    <text evidence="1">Belongs to the CFA/CMAS family.</text>
</comment>
<dbReference type="GO" id="GO:0032259">
    <property type="term" value="P:methylation"/>
    <property type="evidence" value="ECO:0007669"/>
    <property type="project" value="UniProtKB-KW"/>
</dbReference>